<dbReference type="EMBL" id="MU070343">
    <property type="protein sequence ID" value="KAF5828206.1"/>
    <property type="molecule type" value="Genomic_DNA"/>
</dbReference>
<organism evidence="1 2">
    <name type="scientific">Dunaliella salina</name>
    <name type="common">Green alga</name>
    <name type="synonym">Protococcus salinus</name>
    <dbReference type="NCBI Taxonomy" id="3046"/>
    <lineage>
        <taxon>Eukaryota</taxon>
        <taxon>Viridiplantae</taxon>
        <taxon>Chlorophyta</taxon>
        <taxon>core chlorophytes</taxon>
        <taxon>Chlorophyceae</taxon>
        <taxon>CS clade</taxon>
        <taxon>Chlamydomonadales</taxon>
        <taxon>Dunaliellaceae</taxon>
        <taxon>Dunaliella</taxon>
    </lineage>
</organism>
<evidence type="ECO:0000313" key="2">
    <source>
        <dbReference type="Proteomes" id="UP000815325"/>
    </source>
</evidence>
<proteinExistence type="predicted"/>
<evidence type="ECO:0000313" key="1">
    <source>
        <dbReference type="EMBL" id="KAF5828206.1"/>
    </source>
</evidence>
<evidence type="ECO:0008006" key="3">
    <source>
        <dbReference type="Google" id="ProtNLM"/>
    </source>
</evidence>
<sequence length="166" mass="18933">MSNEFEQVQCPGLHHSESQALCCNLTSDRDSACCASLIRNACDDKKTKFCTALRQVHRRCSQWKDAYACCHQQHQCTLRSEAQKNTLDMPIISLCQVGRCVSTCRHAGLHHQWCSSRNRLILLSQQQIRFVRLYTILYFGFFSSYKRTEVGGAQAYTRKPSSSSSV</sequence>
<name>A0ABQ7G0T0_DUNSA</name>
<dbReference type="Proteomes" id="UP000815325">
    <property type="component" value="Unassembled WGS sequence"/>
</dbReference>
<protein>
    <recommendedName>
        <fullName evidence="3">GDNF/GAS1 domain-containing protein</fullName>
    </recommendedName>
</protein>
<gene>
    <name evidence="1" type="ORF">DUNSADRAFT_18031</name>
</gene>
<reference evidence="1" key="1">
    <citation type="submission" date="2017-08" db="EMBL/GenBank/DDBJ databases">
        <authorList>
            <person name="Polle J.E."/>
            <person name="Barry K."/>
            <person name="Cushman J."/>
            <person name="Schmutz J."/>
            <person name="Tran D."/>
            <person name="Hathwaick L.T."/>
            <person name="Yim W.C."/>
            <person name="Jenkins J."/>
            <person name="Mckie-Krisberg Z.M."/>
            <person name="Prochnik S."/>
            <person name="Lindquist E."/>
            <person name="Dockter R.B."/>
            <person name="Adam C."/>
            <person name="Molina H."/>
            <person name="Bunkerborg J."/>
            <person name="Jin E."/>
            <person name="Buchheim M."/>
            <person name="Magnuson J."/>
        </authorList>
    </citation>
    <scope>NUCLEOTIDE SEQUENCE</scope>
    <source>
        <strain evidence="1">CCAP 19/18</strain>
    </source>
</reference>
<comment type="caution">
    <text evidence="1">The sequence shown here is derived from an EMBL/GenBank/DDBJ whole genome shotgun (WGS) entry which is preliminary data.</text>
</comment>
<accession>A0ABQ7G0T0</accession>
<keyword evidence="2" id="KW-1185">Reference proteome</keyword>